<feature type="compositionally biased region" description="Low complexity" evidence="6">
    <location>
        <begin position="75"/>
        <end position="93"/>
    </location>
</feature>
<accession>A0A286UMQ1</accession>
<comment type="subcellular location">
    <subcellularLocation>
        <location evidence="1">Membrane</location>
        <topology evidence="1">Multi-pass membrane protein</topology>
    </subcellularLocation>
</comment>
<evidence type="ECO:0000256" key="2">
    <source>
        <dbReference type="ARBA" id="ARBA00022692"/>
    </source>
</evidence>
<dbReference type="Proteomes" id="UP000217199">
    <property type="component" value="Unassembled WGS sequence"/>
</dbReference>
<evidence type="ECO:0000256" key="5">
    <source>
        <dbReference type="ARBA" id="ARBA00023136"/>
    </source>
</evidence>
<feature type="transmembrane region" description="Helical" evidence="7">
    <location>
        <begin position="290"/>
        <end position="314"/>
    </location>
</feature>
<evidence type="ECO:0000259" key="8">
    <source>
        <dbReference type="Pfam" id="PF09335"/>
    </source>
</evidence>
<sequence>MTLTTTEDIPFPFSRWRQDYKNYGSVHSRCLPPPPKDRKYRSRALSSGVRPKLSIATLSRSATATSQPDYLATASTADSASSSKEQSSDSLNSPVFIPPSLKSPRNLSPIISGRLAAIQNMVPVLVARAIDLWRVLRSGPSSKLSADLFATPDSSPRSSTDTDYILPLSSSPRKASFDHAALSPPQSASLFRIAAFPPISVSPSLLFVIILFPFSTAITLMCLSTLPITFEWPRTLSDLAQVGRDLNMYSQSGPLQTAHIIGVLSISAAWKHAWSVPGSVLWNVLAGALFHPFLATLVMTILTTIGSVCATLLATPLAPVLTRLFPRPVEMTRAALEGSTSSSSSSGEPKSSDAMTPGGSTTTNSPAWVRLSVLRLVGIVPWSALNIACGLTGVPLRDCIAGAFIGCLPWTAVTCQIGDILQMVGQAHSSDGLGDGISSSETIGSVLAQPSMIFELVFLTILSLAPILGRSYLSKLISRSVDNSTENLCLDSEKECSLHTSSKKEYPFGLGAPADKDEEFDFDDISRRGRRIRRQRWTWKRLSVSVPRWQALHSPLRHSFPVNERDSKS</sequence>
<keyword evidence="2 7" id="KW-0812">Transmembrane</keyword>
<feature type="domain" description="VTT" evidence="8">
    <location>
        <begin position="276"/>
        <end position="419"/>
    </location>
</feature>
<keyword evidence="5 7" id="KW-0472">Membrane</keyword>
<dbReference type="InParanoid" id="A0A286UMQ1"/>
<dbReference type="InterPro" id="IPR045014">
    <property type="entry name" value="TM41A/B"/>
</dbReference>
<evidence type="ECO:0000256" key="3">
    <source>
        <dbReference type="ARBA" id="ARBA00022729"/>
    </source>
</evidence>
<name>A0A286UMQ1_9AGAM</name>
<dbReference type="PANTHER" id="PTHR43220">
    <property type="match status" value="1"/>
</dbReference>
<feature type="transmembrane region" description="Helical" evidence="7">
    <location>
        <begin position="205"/>
        <end position="232"/>
    </location>
</feature>
<evidence type="ECO:0000256" key="4">
    <source>
        <dbReference type="ARBA" id="ARBA00022989"/>
    </source>
</evidence>
<evidence type="ECO:0000256" key="6">
    <source>
        <dbReference type="SAM" id="MobiDB-lite"/>
    </source>
</evidence>
<dbReference type="PANTHER" id="PTHR43220:SF21">
    <property type="entry name" value="TRANSMEMBRANE PROTEIN 41A"/>
    <property type="match status" value="1"/>
</dbReference>
<dbReference type="OrthoDB" id="3364966at2759"/>
<proteinExistence type="predicted"/>
<feature type="compositionally biased region" description="Low complexity" evidence="6">
    <location>
        <begin position="339"/>
        <end position="349"/>
    </location>
</feature>
<organism evidence="9 10">
    <name type="scientific">Pyrrhoderma noxium</name>
    <dbReference type="NCBI Taxonomy" id="2282107"/>
    <lineage>
        <taxon>Eukaryota</taxon>
        <taxon>Fungi</taxon>
        <taxon>Dikarya</taxon>
        <taxon>Basidiomycota</taxon>
        <taxon>Agaricomycotina</taxon>
        <taxon>Agaricomycetes</taxon>
        <taxon>Hymenochaetales</taxon>
        <taxon>Hymenochaetaceae</taxon>
        <taxon>Pyrrhoderma</taxon>
    </lineage>
</organism>
<feature type="region of interest" description="Disordered" evidence="6">
    <location>
        <begin position="24"/>
        <end position="49"/>
    </location>
</feature>
<evidence type="ECO:0000313" key="10">
    <source>
        <dbReference type="Proteomes" id="UP000217199"/>
    </source>
</evidence>
<comment type="caution">
    <text evidence="9">The sequence shown here is derived from an EMBL/GenBank/DDBJ whole genome shotgun (WGS) entry which is preliminary data.</text>
</comment>
<evidence type="ECO:0000313" key="9">
    <source>
        <dbReference type="EMBL" id="PAV20850.1"/>
    </source>
</evidence>
<dbReference type="InterPro" id="IPR032816">
    <property type="entry name" value="VTT_dom"/>
</dbReference>
<reference evidence="9 10" key="1">
    <citation type="journal article" date="2017" name="Mol. Ecol.">
        <title>Comparative and population genomic landscape of Phellinus noxius: A hypervariable fungus causing root rot in trees.</title>
        <authorList>
            <person name="Chung C.L."/>
            <person name="Lee T.J."/>
            <person name="Akiba M."/>
            <person name="Lee H.H."/>
            <person name="Kuo T.H."/>
            <person name="Liu D."/>
            <person name="Ke H.M."/>
            <person name="Yokoi T."/>
            <person name="Roa M.B."/>
            <person name="Lu M.J."/>
            <person name="Chang Y.Y."/>
            <person name="Ann P.J."/>
            <person name="Tsai J.N."/>
            <person name="Chen C.Y."/>
            <person name="Tzean S.S."/>
            <person name="Ota Y."/>
            <person name="Hattori T."/>
            <person name="Sahashi N."/>
            <person name="Liou R.F."/>
            <person name="Kikuchi T."/>
            <person name="Tsai I.J."/>
        </authorList>
    </citation>
    <scope>NUCLEOTIDE SEQUENCE [LARGE SCALE GENOMIC DNA]</scope>
    <source>
        <strain evidence="9 10">FFPRI411160</strain>
    </source>
</reference>
<evidence type="ECO:0000256" key="1">
    <source>
        <dbReference type="ARBA" id="ARBA00004141"/>
    </source>
</evidence>
<evidence type="ECO:0000256" key="7">
    <source>
        <dbReference type="SAM" id="Phobius"/>
    </source>
</evidence>
<protein>
    <submittedName>
        <fullName evidence="9">Transmembrane 41a</fullName>
    </submittedName>
</protein>
<dbReference type="GO" id="GO:0016020">
    <property type="term" value="C:membrane"/>
    <property type="evidence" value="ECO:0007669"/>
    <property type="project" value="UniProtKB-SubCell"/>
</dbReference>
<dbReference type="Pfam" id="PF09335">
    <property type="entry name" value="VTT_dom"/>
    <property type="match status" value="1"/>
</dbReference>
<keyword evidence="4 7" id="KW-1133">Transmembrane helix</keyword>
<gene>
    <name evidence="9" type="ORF">PNOK_0347700</name>
</gene>
<feature type="region of interest" description="Disordered" evidence="6">
    <location>
        <begin position="75"/>
        <end position="98"/>
    </location>
</feature>
<keyword evidence="3" id="KW-0732">Signal</keyword>
<dbReference type="STRING" id="2282107.A0A286UMQ1"/>
<dbReference type="EMBL" id="NBII01000003">
    <property type="protein sequence ID" value="PAV20850.1"/>
    <property type="molecule type" value="Genomic_DNA"/>
</dbReference>
<feature type="region of interest" description="Disordered" evidence="6">
    <location>
        <begin position="336"/>
        <end position="362"/>
    </location>
</feature>
<keyword evidence="10" id="KW-1185">Reference proteome</keyword>
<dbReference type="AlphaFoldDB" id="A0A286UMQ1"/>